<reference evidence="4" key="1">
    <citation type="submission" date="2021-03" db="EMBL/GenBank/DDBJ databases">
        <authorList>
            <person name="Bekaert M."/>
        </authorList>
    </citation>
    <scope>NUCLEOTIDE SEQUENCE</scope>
</reference>
<evidence type="ECO:0000259" key="3">
    <source>
        <dbReference type="Pfam" id="PF16095"/>
    </source>
</evidence>
<evidence type="ECO:0000256" key="2">
    <source>
        <dbReference type="SAM" id="MobiDB-lite"/>
    </source>
</evidence>
<evidence type="ECO:0000313" key="4">
    <source>
        <dbReference type="EMBL" id="CAG2195641.1"/>
    </source>
</evidence>
<proteinExistence type="predicted"/>
<gene>
    <name evidence="4" type="ORF">MEDL_10565</name>
</gene>
<evidence type="ECO:0000313" key="5">
    <source>
        <dbReference type="Proteomes" id="UP000683360"/>
    </source>
</evidence>
<feature type="region of interest" description="Disordered" evidence="2">
    <location>
        <begin position="1"/>
        <end position="25"/>
    </location>
</feature>
<dbReference type="InterPro" id="IPR036388">
    <property type="entry name" value="WH-like_DNA-bd_sf"/>
</dbReference>
<sequence length="356" mass="42229">MDSIHCYSRLDEDNNTSDDKMTTSDDINPPVVIVGTWKDAVASDVQEIDDACRENVLKFTENMSEDQLRQIRQEYFISNTEDDHSAFQKIREDILNLARKMKTWNKVYPLKFVQLEKRLQGKKKDLPIISFQEIREIAIDTPKPLNDEELGLFLEFHHEIRALVFFKDLPSYIILDTQWLSDIFRCIVTARKFRAISIKNRKKWDELYYRGKLHIEVLEDIFKKENNFSKHKDHILNVMEKFDIIIRPTISDRDGADEKPCYYVPCMVKSEPECDIYEMFNVTENTCTKSTWICYKFRFLPPHLMNHLIASLCRKYKIAEIVTKEHKRQIALFRGSAVFELQTTKLVKLHLMKCRI</sequence>
<dbReference type="AlphaFoldDB" id="A0A8S3QJC1"/>
<dbReference type="OrthoDB" id="5986756at2759"/>
<dbReference type="Gene3D" id="1.10.10.10">
    <property type="entry name" value="Winged helix-like DNA-binding domain superfamily/Winged helix DNA-binding domain"/>
    <property type="match status" value="1"/>
</dbReference>
<feature type="domain" description="COR" evidence="3">
    <location>
        <begin position="109"/>
        <end position="247"/>
    </location>
</feature>
<organism evidence="4 5">
    <name type="scientific">Mytilus edulis</name>
    <name type="common">Blue mussel</name>
    <dbReference type="NCBI Taxonomy" id="6550"/>
    <lineage>
        <taxon>Eukaryota</taxon>
        <taxon>Metazoa</taxon>
        <taxon>Spiralia</taxon>
        <taxon>Lophotrochozoa</taxon>
        <taxon>Mollusca</taxon>
        <taxon>Bivalvia</taxon>
        <taxon>Autobranchia</taxon>
        <taxon>Pteriomorphia</taxon>
        <taxon>Mytilida</taxon>
        <taxon>Mytiloidea</taxon>
        <taxon>Mytilidae</taxon>
        <taxon>Mytilinae</taxon>
        <taxon>Mytilus</taxon>
    </lineage>
</organism>
<dbReference type="EMBL" id="CAJPWZ010000526">
    <property type="protein sequence ID" value="CAG2195641.1"/>
    <property type="molecule type" value="Genomic_DNA"/>
</dbReference>
<accession>A0A8S3QJC1</accession>
<keyword evidence="1" id="KW-0677">Repeat</keyword>
<keyword evidence="5" id="KW-1185">Reference proteome</keyword>
<comment type="caution">
    <text evidence="4">The sequence shown here is derived from an EMBL/GenBank/DDBJ whole genome shotgun (WGS) entry which is preliminary data.</text>
</comment>
<dbReference type="Pfam" id="PF16095">
    <property type="entry name" value="COR-A"/>
    <property type="match status" value="1"/>
</dbReference>
<name>A0A8S3QJC1_MYTED</name>
<evidence type="ECO:0000256" key="1">
    <source>
        <dbReference type="ARBA" id="ARBA00022737"/>
    </source>
</evidence>
<dbReference type="InterPro" id="IPR032171">
    <property type="entry name" value="COR-A"/>
</dbReference>
<protein>
    <recommendedName>
        <fullName evidence="3">COR domain-containing protein</fullName>
    </recommendedName>
</protein>
<feature type="compositionally biased region" description="Basic and acidic residues" evidence="2">
    <location>
        <begin position="8"/>
        <end position="23"/>
    </location>
</feature>
<dbReference type="Proteomes" id="UP000683360">
    <property type="component" value="Unassembled WGS sequence"/>
</dbReference>